<evidence type="ECO:0000313" key="1">
    <source>
        <dbReference type="EMBL" id="CAB3985467.1"/>
    </source>
</evidence>
<comment type="caution">
    <text evidence="1">The sequence shown here is derived from an EMBL/GenBank/DDBJ whole genome shotgun (WGS) entry which is preliminary data.</text>
</comment>
<gene>
    <name evidence="1" type="ORF">PACLA_8A053733</name>
</gene>
<dbReference type="InterPro" id="IPR000477">
    <property type="entry name" value="RT_dom"/>
</dbReference>
<dbReference type="OrthoDB" id="10062389at2759"/>
<dbReference type="EMBL" id="CACRXK020000876">
    <property type="protein sequence ID" value="CAB3985467.1"/>
    <property type="molecule type" value="Genomic_DNA"/>
</dbReference>
<organism evidence="1 2">
    <name type="scientific">Paramuricea clavata</name>
    <name type="common">Red gorgonian</name>
    <name type="synonym">Violescent sea-whip</name>
    <dbReference type="NCBI Taxonomy" id="317549"/>
    <lineage>
        <taxon>Eukaryota</taxon>
        <taxon>Metazoa</taxon>
        <taxon>Cnidaria</taxon>
        <taxon>Anthozoa</taxon>
        <taxon>Octocorallia</taxon>
        <taxon>Malacalcyonacea</taxon>
        <taxon>Plexauridae</taxon>
        <taxon>Paramuricea</taxon>
    </lineage>
</organism>
<dbReference type="InterPro" id="IPR043502">
    <property type="entry name" value="DNA/RNA_pol_sf"/>
</dbReference>
<dbReference type="SUPFAM" id="SSF56672">
    <property type="entry name" value="DNA/RNA polymerases"/>
    <property type="match status" value="1"/>
</dbReference>
<dbReference type="Pfam" id="PF00078">
    <property type="entry name" value="RVT_1"/>
    <property type="match status" value="1"/>
</dbReference>
<dbReference type="PANTHER" id="PTHR33332">
    <property type="entry name" value="REVERSE TRANSCRIPTASE DOMAIN-CONTAINING PROTEIN"/>
    <property type="match status" value="1"/>
</dbReference>
<evidence type="ECO:0000313" key="2">
    <source>
        <dbReference type="Proteomes" id="UP001152795"/>
    </source>
</evidence>
<name>A0A7D9HLE3_PARCT</name>
<keyword evidence="2" id="KW-1185">Reference proteome</keyword>
<dbReference type="AlphaFoldDB" id="A0A7D9HLE3"/>
<protein>
    <submittedName>
        <fullName evidence="1">Uncharacterized protein</fullName>
    </submittedName>
</protein>
<proteinExistence type="predicted"/>
<accession>A0A7D9HLE3</accession>
<reference evidence="1" key="1">
    <citation type="submission" date="2020-04" db="EMBL/GenBank/DDBJ databases">
        <authorList>
            <person name="Alioto T."/>
            <person name="Alioto T."/>
            <person name="Gomez Garrido J."/>
        </authorList>
    </citation>
    <scope>NUCLEOTIDE SEQUENCE</scope>
    <source>
        <strain evidence="1">A484AB</strain>
    </source>
</reference>
<dbReference type="PROSITE" id="PS50878">
    <property type="entry name" value="RT_POL"/>
    <property type="match status" value="1"/>
</dbReference>
<sequence length="131" mass="14925">RNCVTQLIEVFETIGNLLDRGKQIDVLYLDMSKAFDKVSHTRLLLRLRDFGFSGNILKWFQSYLQDRRQQTTILGATSSPTPVTSGVPQGSILGPLLFLLYENDLPSSIGHVTRPTRKLYYSHVQRMRPTA</sequence>
<feature type="non-terminal residue" evidence="1">
    <location>
        <position position="1"/>
    </location>
</feature>
<dbReference type="Proteomes" id="UP001152795">
    <property type="component" value="Unassembled WGS sequence"/>
</dbReference>